<reference evidence="2" key="1">
    <citation type="journal article" date="2023" name="Mol. Phylogenet. Evol.">
        <title>Genome-scale phylogeny and comparative genomics of the fungal order Sordariales.</title>
        <authorList>
            <person name="Hensen N."/>
            <person name="Bonometti L."/>
            <person name="Westerberg I."/>
            <person name="Brannstrom I.O."/>
            <person name="Guillou S."/>
            <person name="Cros-Aarteil S."/>
            <person name="Calhoun S."/>
            <person name="Haridas S."/>
            <person name="Kuo A."/>
            <person name="Mondo S."/>
            <person name="Pangilinan J."/>
            <person name="Riley R."/>
            <person name="LaButti K."/>
            <person name="Andreopoulos B."/>
            <person name="Lipzen A."/>
            <person name="Chen C."/>
            <person name="Yan M."/>
            <person name="Daum C."/>
            <person name="Ng V."/>
            <person name="Clum A."/>
            <person name="Steindorff A."/>
            <person name="Ohm R.A."/>
            <person name="Martin F."/>
            <person name="Silar P."/>
            <person name="Natvig D.O."/>
            <person name="Lalanne C."/>
            <person name="Gautier V."/>
            <person name="Ament-Velasquez S.L."/>
            <person name="Kruys A."/>
            <person name="Hutchinson M.I."/>
            <person name="Powell A.J."/>
            <person name="Barry K."/>
            <person name="Miller A.N."/>
            <person name="Grigoriev I.V."/>
            <person name="Debuchy R."/>
            <person name="Gladieux P."/>
            <person name="Hiltunen Thoren M."/>
            <person name="Johannesson H."/>
        </authorList>
    </citation>
    <scope>NUCLEOTIDE SEQUENCE</scope>
    <source>
        <strain evidence="2">CBS 141.50</strain>
    </source>
</reference>
<sequence length="295" mass="34135">MPVISPYPPEDLLQAEKTLMALAEDPELLDMFRGRFGKPLPPPPSLASTQFPLPITAAQQRYNQKSLELYSSHGKSAPYDLFNTQVTCLRYGTLEPVFKPQECSYGTPVRDERDAKEMVKARWIEQGIWDDGWNDKGFPSGFWKHENRRFDWDLGEIVYGTPIQKEPRDVEASRPYHQFIYLVSKERENIREELRTFRDAPPMNSSHPPTRELSGPGEAVKPSLLDINTQAYERIKAWWIRTGIWDDRWGVLPGMKWKHETPVQELVKEIIGEYPANDVVLEPNEDEMKLETPPP</sequence>
<comment type="caution">
    <text evidence="2">The sequence shown here is derived from an EMBL/GenBank/DDBJ whole genome shotgun (WGS) entry which is preliminary data.</text>
</comment>
<evidence type="ECO:0000313" key="3">
    <source>
        <dbReference type="Proteomes" id="UP001302676"/>
    </source>
</evidence>
<keyword evidence="3" id="KW-1185">Reference proteome</keyword>
<name>A0AAN6ZPT0_9PEZI</name>
<evidence type="ECO:0000313" key="2">
    <source>
        <dbReference type="EMBL" id="KAK4146407.1"/>
    </source>
</evidence>
<feature type="non-terminal residue" evidence="2">
    <location>
        <position position="295"/>
    </location>
</feature>
<feature type="region of interest" description="Disordered" evidence="1">
    <location>
        <begin position="199"/>
        <end position="218"/>
    </location>
</feature>
<accession>A0AAN6ZPT0</accession>
<dbReference type="Proteomes" id="UP001302676">
    <property type="component" value="Unassembled WGS sequence"/>
</dbReference>
<dbReference type="AlphaFoldDB" id="A0AAN6ZPT0"/>
<gene>
    <name evidence="2" type="ORF">C8A04DRAFT_9787</name>
</gene>
<proteinExistence type="predicted"/>
<organism evidence="2 3">
    <name type="scientific">Dichotomopilus funicola</name>
    <dbReference type="NCBI Taxonomy" id="1934379"/>
    <lineage>
        <taxon>Eukaryota</taxon>
        <taxon>Fungi</taxon>
        <taxon>Dikarya</taxon>
        <taxon>Ascomycota</taxon>
        <taxon>Pezizomycotina</taxon>
        <taxon>Sordariomycetes</taxon>
        <taxon>Sordariomycetidae</taxon>
        <taxon>Sordariales</taxon>
        <taxon>Chaetomiaceae</taxon>
        <taxon>Dichotomopilus</taxon>
    </lineage>
</organism>
<reference evidence="2" key="2">
    <citation type="submission" date="2023-05" db="EMBL/GenBank/DDBJ databases">
        <authorList>
            <consortium name="Lawrence Berkeley National Laboratory"/>
            <person name="Steindorff A."/>
            <person name="Hensen N."/>
            <person name="Bonometti L."/>
            <person name="Westerberg I."/>
            <person name="Brannstrom I.O."/>
            <person name="Guillou S."/>
            <person name="Cros-Aarteil S."/>
            <person name="Calhoun S."/>
            <person name="Haridas S."/>
            <person name="Kuo A."/>
            <person name="Mondo S."/>
            <person name="Pangilinan J."/>
            <person name="Riley R."/>
            <person name="Labutti K."/>
            <person name="Andreopoulos B."/>
            <person name="Lipzen A."/>
            <person name="Chen C."/>
            <person name="Yanf M."/>
            <person name="Daum C."/>
            <person name="Ng V."/>
            <person name="Clum A."/>
            <person name="Ohm R."/>
            <person name="Martin F."/>
            <person name="Silar P."/>
            <person name="Natvig D."/>
            <person name="Lalanne C."/>
            <person name="Gautier V."/>
            <person name="Ament-Velasquez S.L."/>
            <person name="Kruys A."/>
            <person name="Hutchinson M.I."/>
            <person name="Powell A.J."/>
            <person name="Barry K."/>
            <person name="Miller A.N."/>
            <person name="Grigoriev I.V."/>
            <person name="Debuchy R."/>
            <person name="Gladieux P."/>
            <person name="Thoren M.H."/>
            <person name="Johannesson H."/>
        </authorList>
    </citation>
    <scope>NUCLEOTIDE SEQUENCE</scope>
    <source>
        <strain evidence="2">CBS 141.50</strain>
    </source>
</reference>
<dbReference type="EMBL" id="MU853561">
    <property type="protein sequence ID" value="KAK4146407.1"/>
    <property type="molecule type" value="Genomic_DNA"/>
</dbReference>
<protein>
    <submittedName>
        <fullName evidence="2">Uncharacterized protein</fullName>
    </submittedName>
</protein>
<dbReference type="GeneID" id="87822240"/>
<dbReference type="RefSeq" id="XP_062639778.1">
    <property type="nucleotide sequence ID" value="XM_062785627.1"/>
</dbReference>
<evidence type="ECO:0000256" key="1">
    <source>
        <dbReference type="SAM" id="MobiDB-lite"/>
    </source>
</evidence>